<dbReference type="GeneID" id="25901872"/>
<evidence type="ECO:0000313" key="3">
    <source>
        <dbReference type="EMBL" id="KNC86497.1"/>
    </source>
</evidence>
<evidence type="ECO:0000256" key="2">
    <source>
        <dbReference type="SAM" id="Phobius"/>
    </source>
</evidence>
<dbReference type="eggNOG" id="ENOG502T1HJ">
    <property type="taxonomic scope" value="Eukaryota"/>
</dbReference>
<feature type="coiled-coil region" evidence="1">
    <location>
        <begin position="242"/>
        <end position="269"/>
    </location>
</feature>
<feature type="transmembrane region" description="Helical" evidence="2">
    <location>
        <begin position="20"/>
        <end position="39"/>
    </location>
</feature>
<keyword evidence="2" id="KW-0472">Membrane</keyword>
<dbReference type="EMBL" id="KQ241649">
    <property type="protein sequence ID" value="KNC86497.1"/>
    <property type="molecule type" value="Genomic_DNA"/>
</dbReference>
<keyword evidence="1" id="KW-0175">Coiled coil</keyword>
<sequence>MAGHFLRFRGFLKSLGPGEAGFVNACVGLTAFSLAFYRYQLDIQEQRERDAEQDAESTFYICHKVKPSATLQTMKRYRARLRNEAKELGLEQPINRDELTDEWLRRRNIGDPEAENINILRLRMKSLLRACVNFLTHHPEKVHYITGDSQDNPIGFNPITENEMRKILLYVEPLDQACCRNHPTCNWARDAPFEYNSLREVYKIPRDWPSTYQNEDDFGAKSTPEDDTNYIRISETVPSTRVAQKFHELETKRLEIERLEREVSILGRK</sequence>
<protein>
    <submittedName>
        <fullName evidence="3">Uncharacterized protein</fullName>
    </submittedName>
</protein>
<dbReference type="AlphaFoldDB" id="A0A0L0GBV7"/>
<evidence type="ECO:0000313" key="4">
    <source>
        <dbReference type="Proteomes" id="UP000054560"/>
    </source>
</evidence>
<proteinExistence type="predicted"/>
<accession>A0A0L0GBV7</accession>
<keyword evidence="2" id="KW-1133">Transmembrane helix</keyword>
<reference evidence="3 4" key="1">
    <citation type="submission" date="2011-02" db="EMBL/GenBank/DDBJ databases">
        <title>The Genome Sequence of Sphaeroforma arctica JP610.</title>
        <authorList>
            <consortium name="The Broad Institute Genome Sequencing Platform"/>
            <person name="Russ C."/>
            <person name="Cuomo C."/>
            <person name="Young S.K."/>
            <person name="Zeng Q."/>
            <person name="Gargeya S."/>
            <person name="Alvarado L."/>
            <person name="Berlin A."/>
            <person name="Chapman S.B."/>
            <person name="Chen Z."/>
            <person name="Freedman E."/>
            <person name="Gellesch M."/>
            <person name="Goldberg J."/>
            <person name="Griggs A."/>
            <person name="Gujja S."/>
            <person name="Heilman E."/>
            <person name="Heiman D."/>
            <person name="Howarth C."/>
            <person name="Mehta T."/>
            <person name="Neiman D."/>
            <person name="Pearson M."/>
            <person name="Roberts A."/>
            <person name="Saif S."/>
            <person name="Shea T."/>
            <person name="Shenoy N."/>
            <person name="Sisk P."/>
            <person name="Stolte C."/>
            <person name="Sykes S."/>
            <person name="White J."/>
            <person name="Yandava C."/>
            <person name="Burger G."/>
            <person name="Gray M.W."/>
            <person name="Holland P.W.H."/>
            <person name="King N."/>
            <person name="Lang F.B.F."/>
            <person name="Roger A.J."/>
            <person name="Ruiz-Trillo I."/>
            <person name="Haas B."/>
            <person name="Nusbaum C."/>
            <person name="Birren B."/>
        </authorList>
    </citation>
    <scope>NUCLEOTIDE SEQUENCE [LARGE SCALE GENOMIC DNA]</scope>
    <source>
        <strain evidence="3 4">JP610</strain>
    </source>
</reference>
<keyword evidence="2" id="KW-0812">Transmembrane</keyword>
<dbReference type="Proteomes" id="UP000054560">
    <property type="component" value="Unassembled WGS sequence"/>
</dbReference>
<organism evidence="3 4">
    <name type="scientific">Sphaeroforma arctica JP610</name>
    <dbReference type="NCBI Taxonomy" id="667725"/>
    <lineage>
        <taxon>Eukaryota</taxon>
        <taxon>Ichthyosporea</taxon>
        <taxon>Ichthyophonida</taxon>
        <taxon>Sphaeroforma</taxon>
    </lineage>
</organism>
<evidence type="ECO:0000256" key="1">
    <source>
        <dbReference type="SAM" id="Coils"/>
    </source>
</evidence>
<name>A0A0L0GBV7_9EUKA</name>
<gene>
    <name evidence="3" type="ORF">SARC_01368</name>
</gene>
<keyword evidence="4" id="KW-1185">Reference proteome</keyword>
<dbReference type="RefSeq" id="XP_014160399.1">
    <property type="nucleotide sequence ID" value="XM_014304924.1"/>
</dbReference>
<dbReference type="OrthoDB" id="10614855at2759"/>